<dbReference type="InterPro" id="IPR024607">
    <property type="entry name" value="Sulfatase_CS"/>
</dbReference>
<sequence length="452" mass="50560">MRNKSSIVEVNGDMKQPNFIVIYCDDLGYGDLGCYGSDTVKTPHLDGLADEGIRFTNWYSNSPVCSPSRASLLTGKYPARAGVGEILGAKRGSHGLPADEVTLAKALKPAGYRTALFGKWHLGLSEETSPNAHGFDEFFGFKAGCVDFYSHIFYWGQAHGVNPLHDLWENETEVWENGRYMTELITERSVDFIQRSREQEAPFFLFASYNAPHYPMHAPQEYMDRFAHLPWDRQVMAAMIAAVDDGVGEIVKALKEAGCYEDTVIFFSSDNGPSSESRNWLDGTEDVYYGGSAGIFRGHKASLFEGGIREPAILSWPNGWKGGQVRDEVAAMMDIAPTFLDLAGVDPAAGPIKGVALDGSSLKEMLQMREPSPHKQLFWEYQGQLAVREGDWKLVLNGKLDFDRVVLDQVHLSDLSRDPGERSNLADRYPEIVERLIRDVRDWYKEVQRHGS</sequence>
<keyword evidence="2" id="KW-0479">Metal-binding</keyword>
<dbReference type="InterPro" id="IPR050738">
    <property type="entry name" value="Sulfatase"/>
</dbReference>
<dbReference type="AlphaFoldDB" id="A0A385TR19"/>
<evidence type="ECO:0000259" key="5">
    <source>
        <dbReference type="Pfam" id="PF00884"/>
    </source>
</evidence>
<dbReference type="EMBL" id="CP032412">
    <property type="protein sequence ID" value="AYB46890.1"/>
    <property type="molecule type" value="Genomic_DNA"/>
</dbReference>
<dbReference type="GO" id="GO:0046872">
    <property type="term" value="F:metal ion binding"/>
    <property type="evidence" value="ECO:0007669"/>
    <property type="project" value="UniProtKB-KW"/>
</dbReference>
<keyword evidence="3" id="KW-0378">Hydrolase</keyword>
<organism evidence="6 7">
    <name type="scientific">Paenibacillus lautus</name>
    <name type="common">Bacillus lautus</name>
    <dbReference type="NCBI Taxonomy" id="1401"/>
    <lineage>
        <taxon>Bacteria</taxon>
        <taxon>Bacillati</taxon>
        <taxon>Bacillota</taxon>
        <taxon>Bacilli</taxon>
        <taxon>Bacillales</taxon>
        <taxon>Paenibacillaceae</taxon>
        <taxon>Paenibacillus</taxon>
    </lineage>
</organism>
<dbReference type="Pfam" id="PF00884">
    <property type="entry name" value="Sulfatase"/>
    <property type="match status" value="1"/>
</dbReference>
<evidence type="ECO:0000256" key="1">
    <source>
        <dbReference type="ARBA" id="ARBA00008779"/>
    </source>
</evidence>
<evidence type="ECO:0000313" key="6">
    <source>
        <dbReference type="EMBL" id="AYB46890.1"/>
    </source>
</evidence>
<gene>
    <name evidence="6" type="ORF">D5F53_27840</name>
</gene>
<evidence type="ECO:0000256" key="2">
    <source>
        <dbReference type="ARBA" id="ARBA00022723"/>
    </source>
</evidence>
<evidence type="ECO:0000313" key="7">
    <source>
        <dbReference type="Proteomes" id="UP000266552"/>
    </source>
</evidence>
<dbReference type="Proteomes" id="UP000266552">
    <property type="component" value="Chromosome"/>
</dbReference>
<keyword evidence="7" id="KW-1185">Reference proteome</keyword>
<dbReference type="InterPro" id="IPR017850">
    <property type="entry name" value="Alkaline_phosphatase_core_sf"/>
</dbReference>
<dbReference type="KEGG" id="plw:D5F53_27840"/>
<feature type="domain" description="Sulfatase N-terminal" evidence="5">
    <location>
        <begin position="17"/>
        <end position="345"/>
    </location>
</feature>
<dbReference type="SUPFAM" id="SSF53649">
    <property type="entry name" value="Alkaline phosphatase-like"/>
    <property type="match status" value="1"/>
</dbReference>
<dbReference type="PANTHER" id="PTHR42693:SF53">
    <property type="entry name" value="ENDO-4-O-SULFATASE"/>
    <property type="match status" value="1"/>
</dbReference>
<reference evidence="6 7" key="1">
    <citation type="submission" date="2018-09" db="EMBL/GenBank/DDBJ databases">
        <title>Genome Sequence of Paenibacillus lautus Strain E7593-69, Azo Dye-Degrading Bacteria, Isolated from Commercial Tattoo Inks.</title>
        <authorList>
            <person name="Nho S.W."/>
            <person name="Kim S.-J."/>
            <person name="Kweon O."/>
            <person name="Cerniglia C.E."/>
        </authorList>
    </citation>
    <scope>NUCLEOTIDE SEQUENCE [LARGE SCALE GENOMIC DNA]</scope>
    <source>
        <strain evidence="6 7">E7593-69</strain>
    </source>
</reference>
<dbReference type="Gene3D" id="3.40.720.10">
    <property type="entry name" value="Alkaline Phosphatase, subunit A"/>
    <property type="match status" value="1"/>
</dbReference>
<dbReference type="GO" id="GO:0004065">
    <property type="term" value="F:arylsulfatase activity"/>
    <property type="evidence" value="ECO:0007669"/>
    <property type="project" value="TreeGrafter"/>
</dbReference>
<evidence type="ECO:0000256" key="4">
    <source>
        <dbReference type="ARBA" id="ARBA00022837"/>
    </source>
</evidence>
<dbReference type="Gene3D" id="3.30.1120.10">
    <property type="match status" value="1"/>
</dbReference>
<evidence type="ECO:0000256" key="3">
    <source>
        <dbReference type="ARBA" id="ARBA00022801"/>
    </source>
</evidence>
<proteinExistence type="inferred from homology"/>
<keyword evidence="4" id="KW-0106">Calcium</keyword>
<dbReference type="InterPro" id="IPR000917">
    <property type="entry name" value="Sulfatase_N"/>
</dbReference>
<comment type="similarity">
    <text evidence="1">Belongs to the sulfatase family.</text>
</comment>
<accession>A0A385TR19</accession>
<dbReference type="PROSITE" id="PS00523">
    <property type="entry name" value="SULFATASE_1"/>
    <property type="match status" value="1"/>
</dbReference>
<dbReference type="PANTHER" id="PTHR42693">
    <property type="entry name" value="ARYLSULFATASE FAMILY MEMBER"/>
    <property type="match status" value="1"/>
</dbReference>
<protein>
    <submittedName>
        <fullName evidence="6">Sulfatase</fullName>
    </submittedName>
</protein>
<name>A0A385TR19_PAELA</name>